<dbReference type="RefSeq" id="XP_037216345.1">
    <property type="nucleotide sequence ID" value="XM_037366951.1"/>
</dbReference>
<accession>A0A8H6S9S1</accession>
<feature type="compositionally biased region" description="Basic and acidic residues" evidence="1">
    <location>
        <begin position="194"/>
        <end position="203"/>
    </location>
</feature>
<dbReference type="EMBL" id="JACAZF010000009">
    <property type="protein sequence ID" value="KAF7294982.1"/>
    <property type="molecule type" value="Genomic_DNA"/>
</dbReference>
<evidence type="ECO:0000259" key="2">
    <source>
        <dbReference type="Pfam" id="PF08457"/>
    </source>
</evidence>
<dbReference type="InterPro" id="IPR052270">
    <property type="entry name" value="CACF_protein"/>
</dbReference>
<feature type="compositionally biased region" description="Polar residues" evidence="1">
    <location>
        <begin position="149"/>
        <end position="160"/>
    </location>
</feature>
<reference evidence="3" key="1">
    <citation type="submission" date="2020-05" db="EMBL/GenBank/DDBJ databases">
        <title>Mycena genomes resolve the evolution of fungal bioluminescence.</title>
        <authorList>
            <person name="Tsai I.J."/>
        </authorList>
    </citation>
    <scope>NUCLEOTIDE SEQUENCE</scope>
    <source>
        <strain evidence="3">171206Taipei</strain>
    </source>
</reference>
<keyword evidence="4" id="KW-1185">Reference proteome</keyword>
<feature type="compositionally biased region" description="Polar residues" evidence="1">
    <location>
        <begin position="172"/>
        <end position="189"/>
    </location>
</feature>
<gene>
    <name evidence="3" type="ORF">MIND_01036300</name>
</gene>
<sequence length="940" mass="110048">MAFRPTRSSSPAKVSESLLASTLSAADASRSSTVSIRELVGLTPSEVELLDAIVERAGSATTFPAIFTAYNAVLKERGLNTSEVVFYGKLLKLGTLKGSWADKWRMIKLQQGYVSQKPTKHIPPTRLRRPVTDDSDDERHPRRAPSPFSDFTSVSRQTPPARSRLFARDTDATSSDATEQIGAPSTTPPSYRAAMREKADDKPTASALARQRIAQARQRGGSVVNAADTWKKLKMESAEADAIKFHEDRLLERCWQVWRAGYEWIVDTDAQVAEARNNHVIRLCIHKWRLRTAASQDRFASLVHLADVLRLRRTFSKWKLRSREKRQARWRTEMRAKMKIIRGKRERKVLTQTLQRWKQASQTRIAVRHHTYSLLYRYFSRWKQATVRLDQLDGRADQFSLVVDRGVVERAWYYWKHASQLQLGYRIVTENVALRVKTEVMDTWKSRLGKLRIADDFYAKLVQKHAIRAWKSARRRLRALDHRVNVHSQTRETSLVRAAYKTIKTKYLGRKLEWMTDNRRLREAWNVWKDRIRQQQRLEANALAFSQRPSSYLAEVALRKWYQAHARHKKAHLDAAFCDAVLVRRTFYFAWKAQVERQRVEATKAVAIHKRFLLRSAWVKIRLRFAERQRQLALEVLELRKTQRVFYAWFERAYRRRTLKVAEQEIHDRVVQRILKNTLLAWTNRTIDVKNREFQVTLDRDTWLLKNAFKKWKIARSSHAEQLRLMESYGIVKREGESPVVGVSNACLTRHTENLRKYFHRWLSAARTTARRRVTLERKEAEMHFSVKSVAWDKWRYRFKQQRLQPLEDAMILQHQRNALVRAFSIWHGKTKSSPAIQFHASHLKAKYWKTWLAALPRALQGKDANTFRSKSVLSKSLSKWVQLYRTKAALKAVARARYMRLPTTRTNPRVIAAAPVSRATMKLAKKEGQYKDWPEDLVV</sequence>
<proteinExistence type="predicted"/>
<dbReference type="GO" id="GO:0019902">
    <property type="term" value="F:phosphatase binding"/>
    <property type="evidence" value="ECO:0007669"/>
    <property type="project" value="TreeGrafter"/>
</dbReference>
<dbReference type="GeneID" id="59349467"/>
<comment type="caution">
    <text evidence="3">The sequence shown here is derived from an EMBL/GenBank/DDBJ whole genome shotgun (WGS) entry which is preliminary data.</text>
</comment>
<protein>
    <submittedName>
        <fullName evidence="3">CTLH domain-containing protein</fullName>
    </submittedName>
</protein>
<dbReference type="OrthoDB" id="1933281at2759"/>
<name>A0A8H6S9S1_9AGAR</name>
<feature type="domain" description="Sfi1 spindle body" evidence="2">
    <location>
        <begin position="400"/>
        <end position="576"/>
    </location>
</feature>
<dbReference type="AlphaFoldDB" id="A0A8H6S9S1"/>
<dbReference type="InterPro" id="IPR013665">
    <property type="entry name" value="Sfi1_dom"/>
</dbReference>
<dbReference type="Proteomes" id="UP000636479">
    <property type="component" value="Unassembled WGS sequence"/>
</dbReference>
<dbReference type="PANTHER" id="PTHR22028:SF9">
    <property type="entry name" value="SFI1 SPINDLE BODY DOMAIN-CONTAINING PROTEIN"/>
    <property type="match status" value="1"/>
</dbReference>
<organism evidence="3 4">
    <name type="scientific">Mycena indigotica</name>
    <dbReference type="NCBI Taxonomy" id="2126181"/>
    <lineage>
        <taxon>Eukaryota</taxon>
        <taxon>Fungi</taxon>
        <taxon>Dikarya</taxon>
        <taxon>Basidiomycota</taxon>
        <taxon>Agaricomycotina</taxon>
        <taxon>Agaricomycetes</taxon>
        <taxon>Agaricomycetidae</taxon>
        <taxon>Agaricales</taxon>
        <taxon>Marasmiineae</taxon>
        <taxon>Mycenaceae</taxon>
        <taxon>Mycena</taxon>
    </lineage>
</organism>
<feature type="region of interest" description="Disordered" evidence="1">
    <location>
        <begin position="114"/>
        <end position="204"/>
    </location>
</feature>
<dbReference type="PANTHER" id="PTHR22028">
    <property type="entry name" value="SFI1 SPINDLE BODY DOMAIN-CONTAINING PROTEIN-RELATED"/>
    <property type="match status" value="1"/>
</dbReference>
<dbReference type="Pfam" id="PF08457">
    <property type="entry name" value="Sfi1"/>
    <property type="match status" value="1"/>
</dbReference>
<evidence type="ECO:0000313" key="4">
    <source>
        <dbReference type="Proteomes" id="UP000636479"/>
    </source>
</evidence>
<evidence type="ECO:0000313" key="3">
    <source>
        <dbReference type="EMBL" id="KAF7294982.1"/>
    </source>
</evidence>
<evidence type="ECO:0000256" key="1">
    <source>
        <dbReference type="SAM" id="MobiDB-lite"/>
    </source>
</evidence>